<organism evidence="8 9">
    <name type="scientific">Imhoffiella purpurea</name>
    <dbReference type="NCBI Taxonomy" id="1249627"/>
    <lineage>
        <taxon>Bacteria</taxon>
        <taxon>Pseudomonadati</taxon>
        <taxon>Pseudomonadota</taxon>
        <taxon>Gammaproteobacteria</taxon>
        <taxon>Chromatiales</taxon>
        <taxon>Chromatiaceae</taxon>
        <taxon>Imhoffiella</taxon>
    </lineage>
</organism>
<reference evidence="8 9" key="1">
    <citation type="submission" date="2012-11" db="EMBL/GenBank/DDBJ databases">
        <title>Genome assembly of Thiorhodococcus sp. AK35.</title>
        <authorList>
            <person name="Nupur N."/>
            <person name="Khatri I."/>
            <person name="Subramanian S."/>
            <person name="Pinnaka A."/>
        </authorList>
    </citation>
    <scope>NUCLEOTIDE SEQUENCE [LARGE SCALE GENOMIC DNA]</scope>
    <source>
        <strain evidence="8 9">AK35</strain>
    </source>
</reference>
<keyword evidence="5" id="KW-0680">Restriction system</keyword>
<gene>
    <name evidence="8" type="ORF">D779_3582</name>
</gene>
<dbReference type="STRING" id="1249627.D779_3582"/>
<evidence type="ECO:0000256" key="5">
    <source>
        <dbReference type="ARBA" id="ARBA00022747"/>
    </source>
</evidence>
<dbReference type="PANTHER" id="PTHR10629">
    <property type="entry name" value="CYTOSINE-SPECIFIC METHYLTRANSFERASE"/>
    <property type="match status" value="1"/>
</dbReference>
<dbReference type="AlphaFoldDB" id="W9V2M3"/>
<proteinExistence type="inferred from homology"/>
<keyword evidence="3 7" id="KW-0808">Transferase</keyword>
<dbReference type="GO" id="GO:0032259">
    <property type="term" value="P:methylation"/>
    <property type="evidence" value="ECO:0007669"/>
    <property type="project" value="UniProtKB-KW"/>
</dbReference>
<protein>
    <recommendedName>
        <fullName evidence="1">DNA (cytosine-5-)-methyltransferase</fullName>
        <ecNumber evidence="1">2.1.1.37</ecNumber>
    </recommendedName>
</protein>
<dbReference type="OrthoDB" id="9813719at2"/>
<keyword evidence="9" id="KW-1185">Reference proteome</keyword>
<feature type="active site" evidence="7">
    <location>
        <position position="125"/>
    </location>
</feature>
<dbReference type="PRINTS" id="PR00105">
    <property type="entry name" value="C5METTRFRASE"/>
</dbReference>
<dbReference type="RefSeq" id="WP_043756690.1">
    <property type="nucleotide sequence ID" value="NZ_AONC01000063.1"/>
</dbReference>
<dbReference type="Pfam" id="PF00145">
    <property type="entry name" value="DNA_methylase"/>
    <property type="match status" value="2"/>
</dbReference>
<dbReference type="InterPro" id="IPR050390">
    <property type="entry name" value="C5-Methyltransferase"/>
</dbReference>
<dbReference type="eggNOG" id="COG0270">
    <property type="taxonomic scope" value="Bacteria"/>
</dbReference>
<dbReference type="InterPro" id="IPR029063">
    <property type="entry name" value="SAM-dependent_MTases_sf"/>
</dbReference>
<keyword evidence="2 7" id="KW-0489">Methyltransferase</keyword>
<dbReference type="Gene3D" id="3.40.50.150">
    <property type="entry name" value="Vaccinia Virus protein VP39"/>
    <property type="match status" value="1"/>
</dbReference>
<dbReference type="GO" id="GO:0044027">
    <property type="term" value="P:negative regulation of gene expression via chromosomal CpG island methylation"/>
    <property type="evidence" value="ECO:0007669"/>
    <property type="project" value="TreeGrafter"/>
</dbReference>
<dbReference type="InterPro" id="IPR001525">
    <property type="entry name" value="C5_MeTfrase"/>
</dbReference>
<dbReference type="GO" id="GO:0009307">
    <property type="term" value="P:DNA restriction-modification system"/>
    <property type="evidence" value="ECO:0007669"/>
    <property type="project" value="UniProtKB-KW"/>
</dbReference>
<dbReference type="EMBL" id="AONC01000063">
    <property type="protein sequence ID" value="EXJ13579.1"/>
    <property type="molecule type" value="Genomic_DNA"/>
</dbReference>
<evidence type="ECO:0000256" key="4">
    <source>
        <dbReference type="ARBA" id="ARBA00022691"/>
    </source>
</evidence>
<evidence type="ECO:0000256" key="7">
    <source>
        <dbReference type="PROSITE-ProRule" id="PRU01016"/>
    </source>
</evidence>
<dbReference type="GO" id="GO:0003677">
    <property type="term" value="F:DNA binding"/>
    <property type="evidence" value="ECO:0007669"/>
    <property type="project" value="TreeGrafter"/>
</dbReference>
<evidence type="ECO:0000313" key="9">
    <source>
        <dbReference type="Proteomes" id="UP000019460"/>
    </source>
</evidence>
<comment type="similarity">
    <text evidence="7">Belongs to the class I-like SAM-binding methyltransferase superfamily. C5-methyltransferase family.</text>
</comment>
<evidence type="ECO:0000256" key="6">
    <source>
        <dbReference type="ARBA" id="ARBA00047422"/>
    </source>
</evidence>
<evidence type="ECO:0000313" key="8">
    <source>
        <dbReference type="EMBL" id="EXJ13579.1"/>
    </source>
</evidence>
<dbReference type="GO" id="GO:0003886">
    <property type="term" value="F:DNA (cytosine-5-)-methyltransferase activity"/>
    <property type="evidence" value="ECO:0007669"/>
    <property type="project" value="UniProtKB-EC"/>
</dbReference>
<dbReference type="PROSITE" id="PS51679">
    <property type="entry name" value="SAM_MT_C5"/>
    <property type="match status" value="1"/>
</dbReference>
<dbReference type="EC" id="2.1.1.37" evidence="1"/>
<dbReference type="PANTHER" id="PTHR10629:SF52">
    <property type="entry name" value="DNA (CYTOSINE-5)-METHYLTRANSFERASE 1"/>
    <property type="match status" value="1"/>
</dbReference>
<keyword evidence="4 7" id="KW-0949">S-adenosyl-L-methionine</keyword>
<accession>W9V2M3</accession>
<dbReference type="Gene3D" id="3.90.120.10">
    <property type="entry name" value="DNA Methylase, subunit A, domain 2"/>
    <property type="match status" value="1"/>
</dbReference>
<sequence length="530" mass="59700">MKIPAIDVFAGPGGLNEGFATCGGRLTFDIALAIEKNLHAVRTLQLRNFFRQFPAGKAPDLYYAYVRNEVSEAELFNAYPEQIGEARRRTWMADLKEVDTRLVIDRMSRAVEGHRHWVLLGGPPCQAYSTIGRSRMAKLEGFADDKRHTLYREYLKVVAAFQPTVFVMENVKGILSSRHKEQHVFPRILSDLRDPWSALLPASRRKLPRPAVTRGYSIFSFSTPALGDFSLKPADYLIEAEKYGIPQTRHRVILLGIRNDYAPGSFSSTVEEAAQLSVADVIGGMPEIRSALSSDETDGSAWLSALRKALHESGVLSELTDSRVRDAMLESVDAIDERLTRGGSFVRGGTRPAKLARWFCDDRLEGLPQHESRAHMSPDLVRYLFVACYSLVHGVSPKLRHFPAQLLPRHASAIRERNGRVDFDDRFRAQCWDRPATTVTAHLRKDGHYFIHPDPTQCRSLTVREAARLQTFPDNFFFEGPRGRQFEQIGNAVPPLLARKLAEVVQELLLDFIERDSVREAKVNVSCVGT</sequence>
<comment type="catalytic activity">
    <reaction evidence="6">
        <text>a 2'-deoxycytidine in DNA + S-adenosyl-L-methionine = a 5-methyl-2'-deoxycytidine in DNA + S-adenosyl-L-homocysteine + H(+)</text>
        <dbReference type="Rhea" id="RHEA:13681"/>
        <dbReference type="Rhea" id="RHEA-COMP:11369"/>
        <dbReference type="Rhea" id="RHEA-COMP:11370"/>
        <dbReference type="ChEBI" id="CHEBI:15378"/>
        <dbReference type="ChEBI" id="CHEBI:57856"/>
        <dbReference type="ChEBI" id="CHEBI:59789"/>
        <dbReference type="ChEBI" id="CHEBI:85452"/>
        <dbReference type="ChEBI" id="CHEBI:85454"/>
        <dbReference type="EC" id="2.1.1.37"/>
    </reaction>
</comment>
<evidence type="ECO:0000256" key="2">
    <source>
        <dbReference type="ARBA" id="ARBA00022603"/>
    </source>
</evidence>
<dbReference type="SUPFAM" id="SSF53335">
    <property type="entry name" value="S-adenosyl-L-methionine-dependent methyltransferases"/>
    <property type="match status" value="1"/>
</dbReference>
<evidence type="ECO:0000256" key="3">
    <source>
        <dbReference type="ARBA" id="ARBA00022679"/>
    </source>
</evidence>
<dbReference type="Proteomes" id="UP000019460">
    <property type="component" value="Unassembled WGS sequence"/>
</dbReference>
<dbReference type="PATRIC" id="fig|1249627.3.peg.3658"/>
<name>W9V2M3_9GAMM</name>
<comment type="caution">
    <text evidence="8">The sequence shown here is derived from an EMBL/GenBank/DDBJ whole genome shotgun (WGS) entry which is preliminary data.</text>
</comment>
<evidence type="ECO:0000256" key="1">
    <source>
        <dbReference type="ARBA" id="ARBA00011975"/>
    </source>
</evidence>